<dbReference type="GO" id="GO:0010628">
    <property type="term" value="P:positive regulation of gene expression"/>
    <property type="evidence" value="ECO:0007669"/>
    <property type="project" value="TreeGrafter"/>
</dbReference>
<dbReference type="PROSITE" id="PS50931">
    <property type="entry name" value="HTH_LYSR"/>
    <property type="match status" value="1"/>
</dbReference>
<dbReference type="Gene3D" id="1.10.10.10">
    <property type="entry name" value="Winged helix-like DNA-binding domain superfamily/Winged helix DNA-binding domain"/>
    <property type="match status" value="1"/>
</dbReference>
<dbReference type="FunFam" id="1.10.10.10:FF:000001">
    <property type="entry name" value="LysR family transcriptional regulator"/>
    <property type="match status" value="1"/>
</dbReference>
<gene>
    <name evidence="6" type="primary">cynR_4</name>
    <name evidence="6" type="ORF">ROA7450_03015</name>
</gene>
<dbReference type="AlphaFoldDB" id="A0A1X6ZQE3"/>
<dbReference type="SUPFAM" id="SSF53850">
    <property type="entry name" value="Periplasmic binding protein-like II"/>
    <property type="match status" value="1"/>
</dbReference>
<dbReference type="Pfam" id="PF00126">
    <property type="entry name" value="HTH_1"/>
    <property type="match status" value="1"/>
</dbReference>
<keyword evidence="7" id="KW-1185">Reference proteome</keyword>
<dbReference type="InterPro" id="IPR000847">
    <property type="entry name" value="LysR_HTH_N"/>
</dbReference>
<reference evidence="6 7" key="1">
    <citation type="submission" date="2017-03" db="EMBL/GenBank/DDBJ databases">
        <authorList>
            <person name="Afonso C.L."/>
            <person name="Miller P.J."/>
            <person name="Scott M.A."/>
            <person name="Spackman E."/>
            <person name="Goraichik I."/>
            <person name="Dimitrov K.M."/>
            <person name="Suarez D.L."/>
            <person name="Swayne D.E."/>
        </authorList>
    </citation>
    <scope>NUCLEOTIDE SEQUENCE [LARGE SCALE GENOMIC DNA]</scope>
    <source>
        <strain evidence="6 7">CECT 7450</strain>
    </source>
</reference>
<evidence type="ECO:0000313" key="7">
    <source>
        <dbReference type="Proteomes" id="UP000193061"/>
    </source>
</evidence>
<dbReference type="Pfam" id="PF03466">
    <property type="entry name" value="LysR_substrate"/>
    <property type="match status" value="1"/>
</dbReference>
<dbReference type="InterPro" id="IPR005119">
    <property type="entry name" value="LysR_subst-bd"/>
</dbReference>
<evidence type="ECO:0000313" key="6">
    <source>
        <dbReference type="EMBL" id="SLN58525.1"/>
    </source>
</evidence>
<comment type="similarity">
    <text evidence="1">Belongs to the LysR transcriptional regulatory family.</text>
</comment>
<dbReference type="GO" id="GO:0043565">
    <property type="term" value="F:sequence-specific DNA binding"/>
    <property type="evidence" value="ECO:0007669"/>
    <property type="project" value="TreeGrafter"/>
</dbReference>
<protein>
    <submittedName>
        <fullName evidence="6">HTH-type transcriptional regulator CynR</fullName>
    </submittedName>
</protein>
<keyword evidence="2" id="KW-0805">Transcription regulation</keyword>
<accession>A0A1X6ZQE3</accession>
<dbReference type="PANTHER" id="PTHR30427">
    <property type="entry name" value="TRANSCRIPTIONAL ACTIVATOR PROTEIN LYSR"/>
    <property type="match status" value="1"/>
</dbReference>
<dbReference type="InterPro" id="IPR036388">
    <property type="entry name" value="WH-like_DNA-bd_sf"/>
</dbReference>
<evidence type="ECO:0000256" key="2">
    <source>
        <dbReference type="ARBA" id="ARBA00023015"/>
    </source>
</evidence>
<feature type="domain" description="HTH lysR-type" evidence="5">
    <location>
        <begin position="30"/>
        <end position="87"/>
    </location>
</feature>
<evidence type="ECO:0000259" key="5">
    <source>
        <dbReference type="PROSITE" id="PS50931"/>
    </source>
</evidence>
<dbReference type="PRINTS" id="PR00039">
    <property type="entry name" value="HTHLYSR"/>
</dbReference>
<sequence length="341" mass="38146">MVPFWGESASKIKFIILWFQYINFMYNCVMNLQQLSVFREVMKTGSVSAAARNLHRTQPAISASLKALETSLGVALFHREGRRLTPVPEAHYLLAEATEILDRMAMTASNLSELRNRARGTIKVAAMPGTSAFLMPDFVSRFIAEKPGVQVTLATRSSPQILSMIAAQSYDVGFCDVKVDTARRDLFEAVHLRRNCVVAVRNDHRLAGKPQINAADLDDEPMGTLHTGHRVYEDTERAFVRAGARFNVRVQAQYFLPLFHFIEAGQICAVVDAMSAESHQRMHGVKGNIHFANFSPEVAFGYSIVTPQQRPPSALAQEFVESWERYVRELIDAKPSNEGAK</sequence>
<keyword evidence="4" id="KW-0804">Transcription</keyword>
<name>A0A1X6ZQE3_9RHOB</name>
<dbReference type="Gene3D" id="3.40.190.290">
    <property type="match status" value="1"/>
</dbReference>
<evidence type="ECO:0000256" key="1">
    <source>
        <dbReference type="ARBA" id="ARBA00009437"/>
    </source>
</evidence>
<keyword evidence="3" id="KW-0238">DNA-binding</keyword>
<organism evidence="6 7">
    <name type="scientific">Roseovarius albus</name>
    <dbReference type="NCBI Taxonomy" id="1247867"/>
    <lineage>
        <taxon>Bacteria</taxon>
        <taxon>Pseudomonadati</taxon>
        <taxon>Pseudomonadota</taxon>
        <taxon>Alphaproteobacteria</taxon>
        <taxon>Rhodobacterales</taxon>
        <taxon>Roseobacteraceae</taxon>
        <taxon>Roseovarius</taxon>
    </lineage>
</organism>
<dbReference type="PANTHER" id="PTHR30427:SF1">
    <property type="entry name" value="TRANSCRIPTIONAL ACTIVATOR PROTEIN LYSR"/>
    <property type="match status" value="1"/>
</dbReference>
<evidence type="ECO:0000256" key="4">
    <source>
        <dbReference type="ARBA" id="ARBA00023163"/>
    </source>
</evidence>
<dbReference type="EMBL" id="FWFX01000010">
    <property type="protein sequence ID" value="SLN58525.1"/>
    <property type="molecule type" value="Genomic_DNA"/>
</dbReference>
<proteinExistence type="inferred from homology"/>
<evidence type="ECO:0000256" key="3">
    <source>
        <dbReference type="ARBA" id="ARBA00023125"/>
    </source>
</evidence>
<dbReference type="Proteomes" id="UP000193061">
    <property type="component" value="Unassembled WGS sequence"/>
</dbReference>
<dbReference type="InterPro" id="IPR036390">
    <property type="entry name" value="WH_DNA-bd_sf"/>
</dbReference>
<dbReference type="SUPFAM" id="SSF46785">
    <property type="entry name" value="Winged helix' DNA-binding domain"/>
    <property type="match status" value="1"/>
</dbReference>
<dbReference type="GO" id="GO:0003700">
    <property type="term" value="F:DNA-binding transcription factor activity"/>
    <property type="evidence" value="ECO:0007669"/>
    <property type="project" value="InterPro"/>
</dbReference>